<evidence type="ECO:0000256" key="8">
    <source>
        <dbReference type="SAM" id="Phobius"/>
    </source>
</evidence>
<gene>
    <name evidence="10" type="ORF">SCF082_LOCUS5560</name>
</gene>
<dbReference type="Pfam" id="PF02836">
    <property type="entry name" value="Glyco_hydro_2_C"/>
    <property type="match status" value="1"/>
</dbReference>
<organism evidence="10 11">
    <name type="scientific">Durusdinium trenchii</name>
    <dbReference type="NCBI Taxonomy" id="1381693"/>
    <lineage>
        <taxon>Eukaryota</taxon>
        <taxon>Sar</taxon>
        <taxon>Alveolata</taxon>
        <taxon>Dinophyceae</taxon>
        <taxon>Suessiales</taxon>
        <taxon>Symbiodiniaceae</taxon>
        <taxon>Durusdinium</taxon>
    </lineage>
</organism>
<keyword evidence="4 7" id="KW-0378">Hydrolase</keyword>
<dbReference type="Gene3D" id="2.60.120.260">
    <property type="entry name" value="Galactose-binding domain-like"/>
    <property type="match status" value="1"/>
</dbReference>
<evidence type="ECO:0000256" key="5">
    <source>
        <dbReference type="ARBA" id="ARBA00023295"/>
    </source>
</evidence>
<dbReference type="InterPro" id="IPR032312">
    <property type="entry name" value="LacZ_4"/>
</dbReference>
<dbReference type="PRINTS" id="PR00132">
    <property type="entry name" value="GLHYDRLASE2"/>
</dbReference>
<keyword evidence="8" id="KW-1133">Transmembrane helix</keyword>
<dbReference type="Pfam" id="PF02929">
    <property type="entry name" value="Bgal_small_N"/>
    <property type="match status" value="1"/>
</dbReference>
<keyword evidence="5 7" id="KW-0326">Glycosidase</keyword>
<accession>A0ABP0I8C4</accession>
<comment type="catalytic activity">
    <reaction evidence="1">
        <text>Hydrolysis of terminal non-reducing beta-D-galactose residues in beta-D-galactosides.</text>
        <dbReference type="EC" id="3.2.1.23"/>
    </reaction>
</comment>
<dbReference type="Gene3D" id="2.70.98.10">
    <property type="match status" value="1"/>
</dbReference>
<dbReference type="InterPro" id="IPR006102">
    <property type="entry name" value="Ig-like_GH2"/>
</dbReference>
<dbReference type="SUPFAM" id="SSF74650">
    <property type="entry name" value="Galactose mutarotase-like"/>
    <property type="match status" value="1"/>
</dbReference>
<dbReference type="InterPro" id="IPR050347">
    <property type="entry name" value="Bact_Beta-galactosidase"/>
</dbReference>
<evidence type="ECO:0000256" key="2">
    <source>
        <dbReference type="ARBA" id="ARBA00007401"/>
    </source>
</evidence>
<proteinExistence type="inferred from homology"/>
<dbReference type="InterPro" id="IPR006103">
    <property type="entry name" value="Glyco_hydro_2_cat"/>
</dbReference>
<sequence length="1214" mass="134396">MGAMEWIVTLLVGAAITVAVLGFCNRRSWQWRLGILQVVNILRRLVWLPWRFCRRHPWEDCQVFAQGKRPAHAPLRYYPSAKVAREGGHSPSVIDLSKQTWRLQIFPDPKAAEAFFQARQKSFDDHHWDEVPIPSNWQMLGICTPIYTNITFPFTSVPLLMAPFVGRNNPTGLYRTVFHVPPEHADRRVHLVFHAVGSAVMLWVDGQYIGYSQDSMTAAEFDITDALKQGKQPESGGASVSEALLSDQHLSDHVLVAMVPMWCDGSYLEDQDQWWLTGIHRTVELHFVPDTCFLADYSTETWLEGNEGQLKILCRLSGPAAKASMRFSLSAAGSSDALTSCSAVPEKSRSYTESSEEECWCAAAELKVPGVRPWSAEDPYLYAMTIELVSASGTCIQAEHFKVGFRCVDICNGQLRVNHQPITVAGANVHEMHPTRGKAITEEDMLIDIKKLKEGNFNAVRNSHYPHHPRWYELCDEYGLYVVDEANIETHGFVENLAISLLACDWAWREQFLHRTWNMFQRAENHPCVIVWSLGNESGWGPNFAACAQALRQWDPQRRPVQYEGAEGHGDAVFFCGDGQGPSSDIICPMYWSPPMILPLAAPDTQYPRPVILCEYSHALGNSNGSLHSYWQLFWSSAPEHRQIQGGFVWEWADGAIKVHRRRSVLDLESAKGKIGDPWLEGEYGFGGDFGPSSGKQDANFVVDGILFPDRSPHPAYFDFKRLQQPVAFELVQSEGSELVIEVKNRYSFKDLGHLTLSASARDGTGASHSCSFTGSHSLSGLQPGDSKEIRVQVSQPPEGVGEFGLWVLLEAKQCESSKGIDAGFVVADCCFTMRLPTVKSGTSHVVCRGLAAPKKSLSLPGAAVVEHNEAQGTVVTAPNYRAEVVNARVSLKSSSGVQLLSGGLRACFSRATIDNDRCGVDFFVPWLAKVPFVSHILDMLGYLSLNASWKLVGLDGLHSFVEHSEWTGAQLSIVEVFSAEGGDCFRVKSEYTFTAEDIRLSVRVTLASQRSAVAKLASLPRVGLRFALPNRFGQLTWLGYGPQESYPDRKAGSDWTVHCRDVDASHVQYIVPSENGGKADVQWAAFTASSGEGLLLEYSCDDAAAEVDDPRDGKAKQRPAMTKGAQLSASRYSMEELENTSHRHLLPHQANLQSRPIHVHLDTAHCGVGGVGEGGSKLWATASQFMVNPSDGPWTFSLLLTPIDSKTWLHRGS</sequence>
<dbReference type="Gene3D" id="3.20.20.80">
    <property type="entry name" value="Glycosidases"/>
    <property type="match status" value="1"/>
</dbReference>
<dbReference type="PANTHER" id="PTHR46323:SF2">
    <property type="entry name" value="BETA-GALACTOSIDASE"/>
    <property type="match status" value="1"/>
</dbReference>
<dbReference type="SUPFAM" id="SSF51445">
    <property type="entry name" value="(Trans)glycosidases"/>
    <property type="match status" value="1"/>
</dbReference>
<protein>
    <recommendedName>
        <fullName evidence="3">beta-galactosidase</fullName>
        <ecNumber evidence="3">3.2.1.23</ecNumber>
    </recommendedName>
    <alternativeName>
        <fullName evidence="6">Lactase</fullName>
    </alternativeName>
</protein>
<keyword evidence="11" id="KW-1185">Reference proteome</keyword>
<dbReference type="InterPro" id="IPR004199">
    <property type="entry name" value="B-gal_small/dom_5"/>
</dbReference>
<dbReference type="Pfam" id="PF02837">
    <property type="entry name" value="Glyco_hydro_2_N"/>
    <property type="match status" value="1"/>
</dbReference>
<dbReference type="PANTHER" id="PTHR46323">
    <property type="entry name" value="BETA-GALACTOSIDASE"/>
    <property type="match status" value="1"/>
</dbReference>
<keyword evidence="8" id="KW-0472">Membrane</keyword>
<dbReference type="InterPro" id="IPR008979">
    <property type="entry name" value="Galactose-bd-like_sf"/>
</dbReference>
<evidence type="ECO:0000256" key="1">
    <source>
        <dbReference type="ARBA" id="ARBA00001412"/>
    </source>
</evidence>
<dbReference type="InterPro" id="IPR011013">
    <property type="entry name" value="Gal_mutarotase_sf_dom"/>
</dbReference>
<reference evidence="10 11" key="1">
    <citation type="submission" date="2024-02" db="EMBL/GenBank/DDBJ databases">
        <authorList>
            <person name="Chen Y."/>
            <person name="Shah S."/>
            <person name="Dougan E. K."/>
            <person name="Thang M."/>
            <person name="Chan C."/>
        </authorList>
    </citation>
    <scope>NUCLEOTIDE SEQUENCE [LARGE SCALE GENOMIC DNA]</scope>
</reference>
<evidence type="ECO:0000256" key="7">
    <source>
        <dbReference type="RuleBase" id="RU361154"/>
    </source>
</evidence>
<dbReference type="InterPro" id="IPR006104">
    <property type="entry name" value="Glyco_hydro_2_N"/>
</dbReference>
<dbReference type="InterPro" id="IPR023230">
    <property type="entry name" value="Glyco_hydro_2_CS"/>
</dbReference>
<dbReference type="InterPro" id="IPR013783">
    <property type="entry name" value="Ig-like_fold"/>
</dbReference>
<dbReference type="Proteomes" id="UP001642464">
    <property type="component" value="Unassembled WGS sequence"/>
</dbReference>
<dbReference type="Pfam" id="PF00703">
    <property type="entry name" value="Glyco_hydro_2"/>
    <property type="match status" value="1"/>
</dbReference>
<comment type="similarity">
    <text evidence="2 7">Belongs to the glycosyl hydrolase 2 family.</text>
</comment>
<feature type="transmembrane region" description="Helical" evidence="8">
    <location>
        <begin position="6"/>
        <end position="24"/>
    </location>
</feature>
<keyword evidence="8" id="KW-0812">Transmembrane</keyword>
<dbReference type="EMBL" id="CAXAMM010003014">
    <property type="protein sequence ID" value="CAK8998252.1"/>
    <property type="molecule type" value="Genomic_DNA"/>
</dbReference>
<evidence type="ECO:0000313" key="11">
    <source>
        <dbReference type="Proteomes" id="UP001642464"/>
    </source>
</evidence>
<evidence type="ECO:0000313" key="10">
    <source>
        <dbReference type="EMBL" id="CAK8998252.1"/>
    </source>
</evidence>
<comment type="caution">
    <text evidence="10">The sequence shown here is derived from an EMBL/GenBank/DDBJ whole genome shotgun (WGS) entry which is preliminary data.</text>
</comment>
<evidence type="ECO:0000259" key="9">
    <source>
        <dbReference type="SMART" id="SM01038"/>
    </source>
</evidence>
<feature type="domain" description="Beta galactosidase small chain/" evidence="9">
    <location>
        <begin position="875"/>
        <end position="1200"/>
    </location>
</feature>
<dbReference type="InterPro" id="IPR014718">
    <property type="entry name" value="GH-type_carb-bd"/>
</dbReference>
<dbReference type="PROSITE" id="PS00719">
    <property type="entry name" value="GLYCOSYL_HYDROL_F2_1"/>
    <property type="match status" value="1"/>
</dbReference>
<dbReference type="Gene3D" id="2.60.40.10">
    <property type="entry name" value="Immunoglobulins"/>
    <property type="match status" value="2"/>
</dbReference>
<evidence type="ECO:0000256" key="4">
    <source>
        <dbReference type="ARBA" id="ARBA00022801"/>
    </source>
</evidence>
<dbReference type="SUPFAM" id="SSF49303">
    <property type="entry name" value="beta-Galactosidase/glucuronidase domain"/>
    <property type="match status" value="2"/>
</dbReference>
<dbReference type="EC" id="3.2.1.23" evidence="3"/>
<evidence type="ECO:0000256" key="3">
    <source>
        <dbReference type="ARBA" id="ARBA00012756"/>
    </source>
</evidence>
<dbReference type="SMART" id="SM01038">
    <property type="entry name" value="Bgal_small_N"/>
    <property type="match status" value="1"/>
</dbReference>
<dbReference type="InterPro" id="IPR017853">
    <property type="entry name" value="GH"/>
</dbReference>
<dbReference type="InterPro" id="IPR006101">
    <property type="entry name" value="Glyco_hydro_2"/>
</dbReference>
<name>A0ABP0I8C4_9DINO</name>
<dbReference type="Pfam" id="PF16353">
    <property type="entry name" value="LacZ_4"/>
    <property type="match status" value="1"/>
</dbReference>
<evidence type="ECO:0000256" key="6">
    <source>
        <dbReference type="ARBA" id="ARBA00032230"/>
    </source>
</evidence>
<dbReference type="SUPFAM" id="SSF49785">
    <property type="entry name" value="Galactose-binding domain-like"/>
    <property type="match status" value="1"/>
</dbReference>
<dbReference type="InterPro" id="IPR036156">
    <property type="entry name" value="Beta-gal/glucu_dom_sf"/>
</dbReference>